<dbReference type="AlphaFoldDB" id="A0A6L6SST8"/>
<dbReference type="Pfam" id="PF04932">
    <property type="entry name" value="Wzy_C"/>
    <property type="match status" value="1"/>
</dbReference>
<protein>
    <submittedName>
        <fullName evidence="6">O-antigen ligase family protein</fullName>
    </submittedName>
</protein>
<evidence type="ECO:0000256" key="2">
    <source>
        <dbReference type="ARBA" id="ARBA00022692"/>
    </source>
</evidence>
<proteinExistence type="predicted"/>
<sequence>MNEYKMSKVNTNKSMFNSKIWCLIIYIQYMTLPLKQVSSRFVILDFLVVGAGIILSLLVNGVSKKFLKYLLIILIVYLIDFLLFRNTTSISFFLIPMIKSSLLMLYCTLSLDKLDDFESVYYKYSLMTLCSVLVYLAIYITTGISATSHMGIGNVLTFIFIAILINQYRFNKRLDFVLLLVIIALTLFFANRMAIISELSCFLFVVNYKKSLNLIVKRVFILIVAVPCFALLITNLDKFFMLISPLIDTNGEMYYSLMKFQRMFTNSDGIFAGLIQSSSGRNLLYDQALLLFKESSFFPRGIAGFYYQDVSGYIFRYPHNIFLEMLTTFGFLAPLVFVMFIAYSSIRISKMKNQQKILTIVFFIFSITKLLASSSFWLAPSFGILIGLLGSNLRESDKV</sequence>
<comment type="subcellular location">
    <subcellularLocation>
        <location evidence="1">Membrane</location>
        <topology evidence="1">Multi-pass membrane protein</topology>
    </subcellularLocation>
</comment>
<evidence type="ECO:0000256" key="4">
    <source>
        <dbReference type="ARBA" id="ARBA00023136"/>
    </source>
</evidence>
<reference evidence="6 7" key="1">
    <citation type="submission" date="2020-07" db="EMBL/GenBank/DDBJ databases">
        <authorList>
            <person name="Feng H."/>
        </authorList>
    </citation>
    <scope>NUCLEOTIDE SEQUENCE [LARGE SCALE GENOMIC DNA]</scope>
    <source>
        <strain evidence="7">s-7</strain>
    </source>
</reference>
<dbReference type="GO" id="GO:0016020">
    <property type="term" value="C:membrane"/>
    <property type="evidence" value="ECO:0007669"/>
    <property type="project" value="UniProtKB-SubCell"/>
</dbReference>
<dbReference type="GO" id="GO:0016874">
    <property type="term" value="F:ligase activity"/>
    <property type="evidence" value="ECO:0007669"/>
    <property type="project" value="UniProtKB-KW"/>
</dbReference>
<accession>A0A6L6SST8</accession>
<evidence type="ECO:0000259" key="5">
    <source>
        <dbReference type="Pfam" id="PF04932"/>
    </source>
</evidence>
<feature type="domain" description="O-antigen ligase-related" evidence="5">
    <location>
        <begin position="200"/>
        <end position="337"/>
    </location>
</feature>
<gene>
    <name evidence="6" type="ORF">H1Z91_08640</name>
</gene>
<dbReference type="InterPro" id="IPR007016">
    <property type="entry name" value="O-antigen_ligase-rel_domated"/>
</dbReference>
<evidence type="ECO:0000256" key="1">
    <source>
        <dbReference type="ARBA" id="ARBA00004141"/>
    </source>
</evidence>
<keyword evidence="4" id="KW-0472">Membrane</keyword>
<evidence type="ECO:0000313" key="7">
    <source>
        <dbReference type="Proteomes" id="UP000531895"/>
    </source>
</evidence>
<dbReference type="RefSeq" id="WP_002334841.1">
    <property type="nucleotide sequence ID" value="NZ_BNJW01000003.1"/>
</dbReference>
<name>A0A6L6SST8_9ENTE</name>
<keyword evidence="3" id="KW-1133">Transmembrane helix</keyword>
<comment type="caution">
    <text evidence="6">The sequence shown here is derived from an EMBL/GenBank/DDBJ whole genome shotgun (WGS) entry which is preliminary data.</text>
</comment>
<keyword evidence="2" id="KW-0812">Transmembrane</keyword>
<dbReference type="Proteomes" id="UP000531895">
    <property type="component" value="Unassembled WGS sequence"/>
</dbReference>
<dbReference type="EMBL" id="JACEIT010000012">
    <property type="protein sequence ID" value="MBA4546404.1"/>
    <property type="molecule type" value="Genomic_DNA"/>
</dbReference>
<evidence type="ECO:0000313" key="6">
    <source>
        <dbReference type="EMBL" id="MBA4546404.1"/>
    </source>
</evidence>
<evidence type="ECO:0000256" key="3">
    <source>
        <dbReference type="ARBA" id="ARBA00022989"/>
    </source>
</evidence>
<keyword evidence="6" id="KW-0436">Ligase</keyword>
<organism evidence="6 7">
    <name type="scientific">Enterococcus lactis</name>
    <dbReference type="NCBI Taxonomy" id="357441"/>
    <lineage>
        <taxon>Bacteria</taxon>
        <taxon>Bacillati</taxon>
        <taxon>Bacillota</taxon>
        <taxon>Bacilli</taxon>
        <taxon>Lactobacillales</taxon>
        <taxon>Enterococcaceae</taxon>
        <taxon>Enterococcus</taxon>
    </lineage>
</organism>